<accession>A0A9E2W976</accession>
<comment type="caution">
    <text evidence="2">The sequence shown here is derived from an EMBL/GenBank/DDBJ whole genome shotgun (WGS) entry which is preliminary data.</text>
</comment>
<dbReference type="InterPro" id="IPR038729">
    <property type="entry name" value="Rad50/SbcC_AAA"/>
</dbReference>
<dbReference type="AlphaFoldDB" id="A0A9E2W976"/>
<dbReference type="GO" id="GO:0006302">
    <property type="term" value="P:double-strand break repair"/>
    <property type="evidence" value="ECO:0007669"/>
    <property type="project" value="InterPro"/>
</dbReference>
<dbReference type="GO" id="GO:0016887">
    <property type="term" value="F:ATP hydrolysis activity"/>
    <property type="evidence" value="ECO:0007669"/>
    <property type="project" value="InterPro"/>
</dbReference>
<gene>
    <name evidence="2" type="ORF">HU727_006530</name>
</gene>
<evidence type="ECO:0000259" key="1">
    <source>
        <dbReference type="Pfam" id="PF13476"/>
    </source>
</evidence>
<name>A0A9E2W976_9PSED</name>
<proteinExistence type="predicted"/>
<dbReference type="InterPro" id="IPR027417">
    <property type="entry name" value="P-loop_NTPase"/>
</dbReference>
<evidence type="ECO:0000313" key="2">
    <source>
        <dbReference type="EMBL" id="MBV4485240.1"/>
    </source>
</evidence>
<dbReference type="SUPFAM" id="SSF52540">
    <property type="entry name" value="P-loop containing nucleoside triphosphate hydrolases"/>
    <property type="match status" value="1"/>
</dbReference>
<dbReference type="Gene3D" id="3.40.50.300">
    <property type="entry name" value="P-loop containing nucleotide triphosphate hydrolases"/>
    <property type="match status" value="1"/>
</dbReference>
<dbReference type="Pfam" id="PF13476">
    <property type="entry name" value="AAA_23"/>
    <property type="match status" value="1"/>
</dbReference>
<evidence type="ECO:0000313" key="3">
    <source>
        <dbReference type="Proteomes" id="UP000648816"/>
    </source>
</evidence>
<keyword evidence="3" id="KW-1185">Reference proteome</keyword>
<dbReference type="RefSeq" id="WP_189673672.1">
    <property type="nucleotide sequence ID" value="NZ_JABWQP020000002.1"/>
</dbReference>
<reference evidence="2 3" key="1">
    <citation type="journal article" date="2020" name="Microorganisms">
        <title>Reliable Identification of Environmental Pseudomonas Isolates Using the rpoD Gene.</title>
        <authorList>
            <consortium name="The Broad Institute Genome Sequencing Platform"/>
            <person name="Girard L."/>
            <person name="Lood C."/>
            <person name="Rokni-Zadeh H."/>
            <person name="van Noort V."/>
            <person name="Lavigne R."/>
            <person name="De Mot R."/>
        </authorList>
    </citation>
    <scope>NUCLEOTIDE SEQUENCE [LARGE SCALE GENOMIC DNA]</scope>
    <source>
        <strain evidence="2 3">SWRI153</strain>
    </source>
</reference>
<organism evidence="2 3">
    <name type="scientific">Pseudomonas khorasanensis</name>
    <dbReference type="NCBI Taxonomy" id="2745508"/>
    <lineage>
        <taxon>Bacteria</taxon>
        <taxon>Pseudomonadati</taxon>
        <taxon>Pseudomonadota</taxon>
        <taxon>Gammaproteobacteria</taxon>
        <taxon>Pseudomonadales</taxon>
        <taxon>Pseudomonadaceae</taxon>
        <taxon>Pseudomonas</taxon>
    </lineage>
</organism>
<feature type="domain" description="Rad50/SbcC-type AAA" evidence="1">
    <location>
        <begin position="24"/>
        <end position="280"/>
    </location>
</feature>
<dbReference type="Proteomes" id="UP000648816">
    <property type="component" value="Unassembled WGS sequence"/>
</dbReference>
<protein>
    <submittedName>
        <fullName evidence="2">AAA family ATPase</fullName>
    </submittedName>
</protein>
<dbReference type="EMBL" id="JABWQP020000002">
    <property type="protein sequence ID" value="MBV4485240.1"/>
    <property type="molecule type" value="Genomic_DNA"/>
</dbReference>
<sequence>MEVSPYLLVRKVVVKGVTSNYEAEFKEGLNIIWGDMDCGKSSILSLIDYCLGGSNETLLYEEMLAKGRSAQLEVDLNGNICTFERSISDNEGAIRVFMCEIGSEHENFPMLMSGYPQKMMPDGWVSDFILDALGIAKVSIRESKVRDDSSSDRLSFRDLMKLLYLKQTKVGADSLLNFGSPALFNKNVEIQKFVFNIHDDRIAELYKELTNESADLKGLKSTQQAVSKFLSDIEISVTDFNAEDDLLAGKEEELEELSESSVALKKDYKFATDLALSMATQIATLKNQVESNSRTIEENLKKYRSFSSLKSTYINDLECLRISKVTRANVSLELITEHTLSCPLCSQEVSLAAEYLDDDVIDAEIKSIRNRISGLQGMLDSIWEQNQALEQEEAGINDVLKDVSVRFDRLNIENISALLASIEAIERQKVEVRVVIARLKRDFAINNKYVDISQKIENKELVLSRLKQSISLAEGNLLGLDGIVKKLSGIFRLYVRKSGMQNLRDIYLDKRFIPHFRGMSYYSTSSGGVRTITSILSFAARLKYLLKYPGNLPTFLMIDTPGQNIGRNVRDDEESGLSDPVLYENLFRQFIRLTTYAERHNRKCQIIVVDNDLPNFLADSERYHLVKRFSKRGGKFDKGLINDY</sequence>